<keyword evidence="3" id="KW-0540">Nuclease</keyword>
<gene>
    <name evidence="9" type="ORF">P5673_026913</name>
</gene>
<protein>
    <submittedName>
        <fullName evidence="9">Retrovirus-related Pol polyprotein from transposon 297</fullName>
    </submittedName>
</protein>
<feature type="compositionally biased region" description="Basic and acidic residues" evidence="7">
    <location>
        <begin position="109"/>
        <end position="123"/>
    </location>
</feature>
<keyword evidence="4" id="KW-0255">Endonuclease</keyword>
<dbReference type="PANTHER" id="PTHR34072:SF49">
    <property type="entry name" value="RIBONUCLEASE H"/>
    <property type="match status" value="1"/>
</dbReference>
<dbReference type="GO" id="GO:0004519">
    <property type="term" value="F:endonuclease activity"/>
    <property type="evidence" value="ECO:0007669"/>
    <property type="project" value="UniProtKB-KW"/>
</dbReference>
<keyword evidence="6" id="KW-0695">RNA-directed DNA polymerase</keyword>
<evidence type="ECO:0000256" key="6">
    <source>
        <dbReference type="ARBA" id="ARBA00022918"/>
    </source>
</evidence>
<feature type="region of interest" description="Disordered" evidence="7">
    <location>
        <begin position="67"/>
        <end position="132"/>
    </location>
</feature>
<comment type="caution">
    <text evidence="9">The sequence shown here is derived from an EMBL/GenBank/DDBJ whole genome shotgun (WGS) entry which is preliminary data.</text>
</comment>
<sequence length="132" mass="14860">MKLELVALKWAVTEKFQTYLLGSKFEVFTDNNPLKYLQTTAMLGALEQRWAAQLALFDFTINYRSGRSNGKADALSRQPHGPVPDETEDSKGNDLLHIGHNVNSCTTRSESRNCNDTYSDRSEMNGSTQTRP</sequence>
<evidence type="ECO:0000256" key="7">
    <source>
        <dbReference type="SAM" id="MobiDB-lite"/>
    </source>
</evidence>
<name>A0AAD9Q0C9_ACRCE</name>
<dbReference type="AlphaFoldDB" id="A0AAD9Q0C9"/>
<keyword evidence="2" id="KW-0548">Nucleotidyltransferase</keyword>
<dbReference type="PANTHER" id="PTHR34072">
    <property type="entry name" value="ENZYMATIC POLYPROTEIN-RELATED"/>
    <property type="match status" value="1"/>
</dbReference>
<evidence type="ECO:0000259" key="8">
    <source>
        <dbReference type="Pfam" id="PF17917"/>
    </source>
</evidence>
<keyword evidence="10" id="KW-1185">Reference proteome</keyword>
<dbReference type="InterPro" id="IPR043502">
    <property type="entry name" value="DNA/RNA_pol_sf"/>
</dbReference>
<dbReference type="SUPFAM" id="SSF56672">
    <property type="entry name" value="DNA/RNA polymerases"/>
    <property type="match status" value="1"/>
</dbReference>
<organism evidence="9 10">
    <name type="scientific">Acropora cervicornis</name>
    <name type="common">Staghorn coral</name>
    <dbReference type="NCBI Taxonomy" id="6130"/>
    <lineage>
        <taxon>Eukaryota</taxon>
        <taxon>Metazoa</taxon>
        <taxon>Cnidaria</taxon>
        <taxon>Anthozoa</taxon>
        <taxon>Hexacorallia</taxon>
        <taxon>Scleractinia</taxon>
        <taxon>Astrocoeniina</taxon>
        <taxon>Acroporidae</taxon>
        <taxon>Acropora</taxon>
    </lineage>
</organism>
<dbReference type="InterPro" id="IPR041373">
    <property type="entry name" value="RT_RNaseH"/>
</dbReference>
<evidence type="ECO:0000256" key="4">
    <source>
        <dbReference type="ARBA" id="ARBA00022759"/>
    </source>
</evidence>
<evidence type="ECO:0000313" key="9">
    <source>
        <dbReference type="EMBL" id="KAK2552156.1"/>
    </source>
</evidence>
<keyword evidence="5" id="KW-0378">Hydrolase</keyword>
<evidence type="ECO:0000256" key="2">
    <source>
        <dbReference type="ARBA" id="ARBA00022695"/>
    </source>
</evidence>
<accession>A0AAD9Q0C9</accession>
<evidence type="ECO:0000256" key="3">
    <source>
        <dbReference type="ARBA" id="ARBA00022722"/>
    </source>
</evidence>
<dbReference type="Proteomes" id="UP001249851">
    <property type="component" value="Unassembled WGS sequence"/>
</dbReference>
<proteinExistence type="predicted"/>
<dbReference type="GO" id="GO:0016787">
    <property type="term" value="F:hydrolase activity"/>
    <property type="evidence" value="ECO:0007669"/>
    <property type="project" value="UniProtKB-KW"/>
</dbReference>
<evidence type="ECO:0000313" key="10">
    <source>
        <dbReference type="Proteomes" id="UP001249851"/>
    </source>
</evidence>
<feature type="domain" description="Reverse transcriptase RNase H-like" evidence="8">
    <location>
        <begin position="2"/>
        <end position="55"/>
    </location>
</feature>
<reference evidence="9" key="2">
    <citation type="journal article" date="2023" name="Science">
        <title>Genomic signatures of disease resistance in endangered staghorn corals.</title>
        <authorList>
            <person name="Vollmer S.V."/>
            <person name="Selwyn J.D."/>
            <person name="Despard B.A."/>
            <person name="Roesel C.L."/>
        </authorList>
    </citation>
    <scope>NUCLEOTIDE SEQUENCE</scope>
    <source>
        <strain evidence="9">K2</strain>
    </source>
</reference>
<reference evidence="9" key="1">
    <citation type="journal article" date="2023" name="G3 (Bethesda)">
        <title>Whole genome assembly and annotation of the endangered Caribbean coral Acropora cervicornis.</title>
        <authorList>
            <person name="Selwyn J.D."/>
            <person name="Vollmer S.V."/>
        </authorList>
    </citation>
    <scope>NUCLEOTIDE SEQUENCE</scope>
    <source>
        <strain evidence="9">K2</strain>
    </source>
</reference>
<dbReference type="Pfam" id="PF17917">
    <property type="entry name" value="RT_RNaseH"/>
    <property type="match status" value="1"/>
</dbReference>
<keyword evidence="1" id="KW-0808">Transferase</keyword>
<evidence type="ECO:0000256" key="1">
    <source>
        <dbReference type="ARBA" id="ARBA00022679"/>
    </source>
</evidence>
<dbReference type="GO" id="GO:0003964">
    <property type="term" value="F:RNA-directed DNA polymerase activity"/>
    <property type="evidence" value="ECO:0007669"/>
    <property type="project" value="UniProtKB-KW"/>
</dbReference>
<dbReference type="EMBL" id="JARQWQ010000090">
    <property type="protein sequence ID" value="KAK2552156.1"/>
    <property type="molecule type" value="Genomic_DNA"/>
</dbReference>
<dbReference type="CDD" id="cd09274">
    <property type="entry name" value="RNase_HI_RT_Ty3"/>
    <property type="match status" value="1"/>
</dbReference>
<evidence type="ECO:0000256" key="5">
    <source>
        <dbReference type="ARBA" id="ARBA00022801"/>
    </source>
</evidence>